<name>A0A9Q0YKY2_HOLLE</name>
<proteinExistence type="predicted"/>
<reference evidence="2" key="1">
    <citation type="submission" date="2021-10" db="EMBL/GenBank/DDBJ databases">
        <title>Tropical sea cucumber genome reveals ecological adaptation and Cuvierian tubules defense mechanism.</title>
        <authorList>
            <person name="Chen T."/>
        </authorList>
    </citation>
    <scope>NUCLEOTIDE SEQUENCE</scope>
    <source>
        <strain evidence="2">Nanhai2018</strain>
        <tissue evidence="2">Muscle</tissue>
    </source>
</reference>
<dbReference type="Proteomes" id="UP001152320">
    <property type="component" value="Chromosome 19"/>
</dbReference>
<dbReference type="PANTHER" id="PTHR46534:SF1">
    <property type="entry name" value="IGGFC-BINDING PROTEIN N-TERMINAL DOMAIN-CONTAINING PROTEIN"/>
    <property type="match status" value="1"/>
</dbReference>
<dbReference type="PANTHER" id="PTHR46534">
    <property type="entry name" value="IGGFC_BINDING DOMAIN-CONTAINING PROTEIN"/>
    <property type="match status" value="1"/>
</dbReference>
<accession>A0A9Q0YKY2</accession>
<dbReference type="OrthoDB" id="6126915at2759"/>
<feature type="domain" description="IgGFc-binding protein N-terminal" evidence="1">
    <location>
        <begin position="113"/>
        <end position="386"/>
    </location>
</feature>
<comment type="caution">
    <text evidence="2">The sequence shown here is derived from an EMBL/GenBank/DDBJ whole genome shotgun (WGS) entry which is preliminary data.</text>
</comment>
<evidence type="ECO:0000259" key="1">
    <source>
        <dbReference type="Pfam" id="PF17517"/>
    </source>
</evidence>
<dbReference type="Pfam" id="PF17517">
    <property type="entry name" value="IgGFc_binding"/>
    <property type="match status" value="1"/>
</dbReference>
<dbReference type="AlphaFoldDB" id="A0A9Q0YKY2"/>
<keyword evidence="3" id="KW-1185">Reference proteome</keyword>
<dbReference type="EMBL" id="JAIZAY010000019">
    <property type="protein sequence ID" value="KAJ8023205.1"/>
    <property type="molecule type" value="Genomic_DNA"/>
</dbReference>
<evidence type="ECO:0000313" key="3">
    <source>
        <dbReference type="Proteomes" id="UP001152320"/>
    </source>
</evidence>
<dbReference type="InterPro" id="IPR035234">
    <property type="entry name" value="IgGFc-bd_N"/>
</dbReference>
<protein>
    <recommendedName>
        <fullName evidence="1">IgGFc-binding protein N-terminal domain-containing protein</fullName>
    </recommendedName>
</protein>
<sequence>MLRIANCPETDTTIQLFIATEGVGAEGLISFPLQSISDISFNLSRGVGEFFDLTLMALPGNSTGTVRRRETSTVVVAAAAEIVVYGHVRCSHQLEGDPKRGSVRGTAFQMKRVGELGNNYSVVTFQKCGRSQLAIVAVEEKTVVEIQNNDIDVLRNVSVTLQKYETYIIEGMFDMTGTHISSSAPVFVLTGNDGDGIEQNTCSNSSSSNNTDKSVSSCDNGNDPFYECLIPYTHWGTRYFLFPLFDTSLPMVYKVLSPKRMNVTIRERQKDGKYSNSDLRTSKFIKKNIICSQTHSVVEIESPEVMLVAQFSAQKERSISMLLATPSLQFTRKYTVFPVLNIRCVDDAATHYISIILTTGVQTNVLYINNDSTSIWQKVGNFTDGSRVVRTILSPGSNLLENRGL</sequence>
<evidence type="ECO:0000313" key="2">
    <source>
        <dbReference type="EMBL" id="KAJ8023205.1"/>
    </source>
</evidence>
<gene>
    <name evidence="2" type="ORF">HOLleu_35534</name>
</gene>
<organism evidence="2 3">
    <name type="scientific">Holothuria leucospilota</name>
    <name type="common">Black long sea cucumber</name>
    <name type="synonym">Mertensiothuria leucospilota</name>
    <dbReference type="NCBI Taxonomy" id="206669"/>
    <lineage>
        <taxon>Eukaryota</taxon>
        <taxon>Metazoa</taxon>
        <taxon>Echinodermata</taxon>
        <taxon>Eleutherozoa</taxon>
        <taxon>Echinozoa</taxon>
        <taxon>Holothuroidea</taxon>
        <taxon>Aspidochirotacea</taxon>
        <taxon>Aspidochirotida</taxon>
        <taxon>Holothuriidae</taxon>
        <taxon>Holothuria</taxon>
    </lineage>
</organism>